<name>A0A1G2HHQ3_9BACT</name>
<sequence>MHTTDAIVLNIKDFGEFDQLVSLYTKKFGKLQAKVRSSKKITSRQANFLHTPSVIKCSLVLGKQGYILSGVINKVSFGKVFSDIFALGYTLSFFNLVDSIIFDNQKDNKIWELLKQALQDSENLAHEQDKRNLWAKEKEWILQLLEILGFGGKIDTSKIHSQKQLDYHLKHILENKLEQSVIFFGLNTNYD</sequence>
<evidence type="ECO:0000313" key="6">
    <source>
        <dbReference type="Proteomes" id="UP000178509"/>
    </source>
</evidence>
<dbReference type="AlphaFoldDB" id="A0A1G2HHQ3"/>
<dbReference type="Gene3D" id="2.40.50.140">
    <property type="entry name" value="Nucleic acid-binding proteins"/>
    <property type="match status" value="1"/>
</dbReference>
<organism evidence="5 6">
    <name type="scientific">Candidatus Spechtbacteria bacterium RIFCSPLOWO2_02_FULL_38_8</name>
    <dbReference type="NCBI Taxonomy" id="1802164"/>
    <lineage>
        <taxon>Bacteria</taxon>
        <taxon>Candidatus Spechtiibacteriota</taxon>
    </lineage>
</organism>
<accession>A0A1G2HHQ3</accession>
<keyword evidence="3" id="KW-0234">DNA repair</keyword>
<dbReference type="EMBL" id="MHOJ01000036">
    <property type="protein sequence ID" value="OGZ61771.1"/>
    <property type="molecule type" value="Genomic_DNA"/>
</dbReference>
<keyword evidence="1" id="KW-0227">DNA damage</keyword>
<dbReference type="InterPro" id="IPR012340">
    <property type="entry name" value="NA-bd_OB-fold"/>
</dbReference>
<dbReference type="InterPro" id="IPR022572">
    <property type="entry name" value="DNA_rep/recomb_RecO_N"/>
</dbReference>
<dbReference type="Proteomes" id="UP000178509">
    <property type="component" value="Unassembled WGS sequence"/>
</dbReference>
<reference evidence="5 6" key="1">
    <citation type="journal article" date="2016" name="Nat. Commun.">
        <title>Thousands of microbial genomes shed light on interconnected biogeochemical processes in an aquifer system.</title>
        <authorList>
            <person name="Anantharaman K."/>
            <person name="Brown C.T."/>
            <person name="Hug L.A."/>
            <person name="Sharon I."/>
            <person name="Castelle C.J."/>
            <person name="Probst A.J."/>
            <person name="Thomas B.C."/>
            <person name="Singh A."/>
            <person name="Wilkins M.J."/>
            <person name="Karaoz U."/>
            <person name="Brodie E.L."/>
            <person name="Williams K.H."/>
            <person name="Hubbard S.S."/>
            <person name="Banfield J.F."/>
        </authorList>
    </citation>
    <scope>NUCLEOTIDE SEQUENCE [LARGE SCALE GENOMIC DNA]</scope>
</reference>
<dbReference type="GO" id="GO:0006310">
    <property type="term" value="P:DNA recombination"/>
    <property type="evidence" value="ECO:0007669"/>
    <property type="project" value="UniProtKB-KW"/>
</dbReference>
<protein>
    <submittedName>
        <fullName evidence="5">DNA repair protein RecO</fullName>
    </submittedName>
</protein>
<feature type="domain" description="DNA replication/recombination mediator RecO N-terminal" evidence="4">
    <location>
        <begin position="1"/>
        <end position="55"/>
    </location>
</feature>
<dbReference type="NCBIfam" id="TIGR00613">
    <property type="entry name" value="reco"/>
    <property type="match status" value="1"/>
</dbReference>
<evidence type="ECO:0000313" key="5">
    <source>
        <dbReference type="EMBL" id="OGZ61771.1"/>
    </source>
</evidence>
<evidence type="ECO:0000256" key="3">
    <source>
        <dbReference type="ARBA" id="ARBA00023204"/>
    </source>
</evidence>
<gene>
    <name evidence="5" type="ORF">A3H51_01820</name>
</gene>
<dbReference type="PANTHER" id="PTHR33991:SF1">
    <property type="entry name" value="DNA REPAIR PROTEIN RECO"/>
    <property type="match status" value="1"/>
</dbReference>
<evidence type="ECO:0000256" key="2">
    <source>
        <dbReference type="ARBA" id="ARBA00023172"/>
    </source>
</evidence>
<dbReference type="Pfam" id="PF11967">
    <property type="entry name" value="RecO_N"/>
    <property type="match status" value="1"/>
</dbReference>
<dbReference type="STRING" id="1802164.A3H51_01820"/>
<dbReference type="InterPro" id="IPR003717">
    <property type="entry name" value="RecO"/>
</dbReference>
<dbReference type="GO" id="GO:0043590">
    <property type="term" value="C:bacterial nucleoid"/>
    <property type="evidence" value="ECO:0007669"/>
    <property type="project" value="TreeGrafter"/>
</dbReference>
<dbReference type="SUPFAM" id="SSF50249">
    <property type="entry name" value="Nucleic acid-binding proteins"/>
    <property type="match status" value="1"/>
</dbReference>
<evidence type="ECO:0000259" key="4">
    <source>
        <dbReference type="Pfam" id="PF11967"/>
    </source>
</evidence>
<dbReference type="GO" id="GO:0006302">
    <property type="term" value="P:double-strand break repair"/>
    <property type="evidence" value="ECO:0007669"/>
    <property type="project" value="TreeGrafter"/>
</dbReference>
<evidence type="ECO:0000256" key="1">
    <source>
        <dbReference type="ARBA" id="ARBA00022763"/>
    </source>
</evidence>
<comment type="caution">
    <text evidence="5">The sequence shown here is derived from an EMBL/GenBank/DDBJ whole genome shotgun (WGS) entry which is preliminary data.</text>
</comment>
<dbReference type="PANTHER" id="PTHR33991">
    <property type="entry name" value="DNA REPAIR PROTEIN RECO"/>
    <property type="match status" value="1"/>
</dbReference>
<proteinExistence type="predicted"/>
<keyword evidence="2" id="KW-0233">DNA recombination</keyword>